<organism evidence="7 8">
    <name type="scientific">Phytophthora cactorum</name>
    <dbReference type="NCBI Taxonomy" id="29920"/>
    <lineage>
        <taxon>Eukaryota</taxon>
        <taxon>Sar</taxon>
        <taxon>Stramenopiles</taxon>
        <taxon>Oomycota</taxon>
        <taxon>Peronosporomycetes</taxon>
        <taxon>Peronosporales</taxon>
        <taxon>Peronosporaceae</taxon>
        <taxon>Phytophthora</taxon>
    </lineage>
</organism>
<dbReference type="Proteomes" id="UP000760860">
    <property type="component" value="Unassembled WGS sequence"/>
</dbReference>
<dbReference type="EMBL" id="MJFZ01000115">
    <property type="protein sequence ID" value="RAW37330.1"/>
    <property type="molecule type" value="Genomic_DNA"/>
</dbReference>
<reference evidence="2" key="2">
    <citation type="submission" date="2018-10" db="EMBL/GenBank/DDBJ databases">
        <title>Effector identification in a new, highly contiguous assembly of the strawberry crown rot pathogen Phytophthora cactorum.</title>
        <authorList>
            <person name="Armitage A.D."/>
            <person name="Nellist C.F."/>
            <person name="Bates H."/>
            <person name="Vickerstaff R.J."/>
            <person name="Harrison R.J."/>
        </authorList>
    </citation>
    <scope>NUCLEOTIDE SEQUENCE</scope>
    <source>
        <strain evidence="2">15-7</strain>
        <strain evidence="3">4032</strain>
        <strain evidence="4">4040</strain>
        <strain evidence="5">P415</strain>
        <strain evidence="6">P421</strain>
    </source>
</reference>
<dbReference type="AlphaFoldDB" id="A0A329SKY5"/>
<evidence type="ECO:0000313" key="7">
    <source>
        <dbReference type="EMBL" id="RAW37330.1"/>
    </source>
</evidence>
<accession>A0A329SKY5</accession>
<dbReference type="Proteomes" id="UP000736787">
    <property type="component" value="Unassembled WGS sequence"/>
</dbReference>
<dbReference type="EMBL" id="RCMI01000051">
    <property type="protein sequence ID" value="KAG2939265.1"/>
    <property type="molecule type" value="Genomic_DNA"/>
</dbReference>
<feature type="region of interest" description="Disordered" evidence="1">
    <location>
        <begin position="196"/>
        <end position="230"/>
    </location>
</feature>
<dbReference type="Pfam" id="PF14223">
    <property type="entry name" value="Retrotran_gag_2"/>
    <property type="match status" value="1"/>
</dbReference>
<evidence type="ECO:0000313" key="8">
    <source>
        <dbReference type="Proteomes" id="UP000251314"/>
    </source>
</evidence>
<evidence type="ECO:0000313" key="2">
    <source>
        <dbReference type="EMBL" id="KAG2865275.1"/>
    </source>
</evidence>
<reference evidence="7 8" key="1">
    <citation type="submission" date="2018-01" db="EMBL/GenBank/DDBJ databases">
        <title>Draft genome of the strawberry crown rot pathogen Phytophthora cactorum.</title>
        <authorList>
            <person name="Armitage A.D."/>
            <person name="Lysoe E."/>
            <person name="Nellist C.F."/>
            <person name="Harrison R.J."/>
            <person name="Brurberg M.B."/>
        </authorList>
    </citation>
    <scope>NUCLEOTIDE SEQUENCE [LARGE SCALE GENOMIC DNA]</scope>
    <source>
        <strain evidence="7 8">10300</strain>
    </source>
</reference>
<gene>
    <name evidence="7" type="ORF">PC110_g6432</name>
    <name evidence="2" type="ORF">PC113_g3807</name>
    <name evidence="3" type="ORF">PC115_g3152</name>
    <name evidence="4" type="ORF">PC117_g3961</name>
    <name evidence="5" type="ORF">PC118_g3233</name>
    <name evidence="6" type="ORF">PC129_g11039</name>
</gene>
<proteinExistence type="predicted"/>
<feature type="compositionally biased region" description="Polar residues" evidence="1">
    <location>
        <begin position="212"/>
        <end position="227"/>
    </location>
</feature>
<evidence type="ECO:0000313" key="3">
    <source>
        <dbReference type="EMBL" id="KAG2939265.1"/>
    </source>
</evidence>
<feature type="region of interest" description="Disordered" evidence="1">
    <location>
        <begin position="296"/>
        <end position="406"/>
    </location>
</feature>
<evidence type="ECO:0000256" key="1">
    <source>
        <dbReference type="SAM" id="MobiDB-lite"/>
    </source>
</evidence>
<comment type="caution">
    <text evidence="7">The sequence shown here is derived from an EMBL/GenBank/DDBJ whole genome shotgun (WGS) entry which is preliminary data.</text>
</comment>
<dbReference type="Proteomes" id="UP000774804">
    <property type="component" value="Unassembled WGS sequence"/>
</dbReference>
<protein>
    <submittedName>
        <fullName evidence="7">Uncharacterized protein</fullName>
    </submittedName>
</protein>
<dbReference type="Proteomes" id="UP000697107">
    <property type="component" value="Unassembled WGS sequence"/>
</dbReference>
<sequence length="406" mass="46622">MISDGTNNFRAWRARVENELMRHGLLEYVLVQGYNGSQSFNYNGQLVEAKYPDGLRQFYTVKEAAEAMHIVQCSLHEDIVAAVLNKNVFGVWSTLRALYESGKDSTIAEKYRVLDHMWYGDKEGEPMDEFITRWGMVVREFMDVTGVKLTDSYLSAMFEHALPRKWRSTVTSWRGSRPFIPVTELKEKAIAEEKLRCNSSDPAKKSVPANARNKSLSSQPRENTTSKSFRDLSSARTVREEFCFYCFKGNHTFPQCKYLRNDINTGNTHNNRSQFSCRATEKRTSTMVQELEAYVTEKKPPTAHRPSMPREGTKRKREIDLTQDECPVTYCSKSQPLPARTVPQRSRSVHTSTSGRPSRGARSRSVYHDGRSARSPSSFRGNPNFYFFPRKQRRAPSFERRLGASP</sequence>
<name>A0A329SKY5_9STRA</name>
<dbReference type="VEuPathDB" id="FungiDB:PC110_g6432"/>
<keyword evidence="8" id="KW-1185">Reference proteome</keyword>
<dbReference type="EMBL" id="RCMK01000060">
    <property type="protein sequence ID" value="KAG2950982.1"/>
    <property type="molecule type" value="Genomic_DNA"/>
</dbReference>
<evidence type="ECO:0000313" key="5">
    <source>
        <dbReference type="EMBL" id="KAG2994911.1"/>
    </source>
</evidence>
<feature type="compositionally biased region" description="Low complexity" evidence="1">
    <location>
        <begin position="351"/>
        <end position="364"/>
    </location>
</feature>
<dbReference type="EMBL" id="RCML01000054">
    <property type="protein sequence ID" value="KAG2994911.1"/>
    <property type="molecule type" value="Genomic_DNA"/>
</dbReference>
<dbReference type="EMBL" id="RCMV01000380">
    <property type="protein sequence ID" value="KAG3218136.1"/>
    <property type="molecule type" value="Genomic_DNA"/>
</dbReference>
<dbReference type="EMBL" id="RCMG01000061">
    <property type="protein sequence ID" value="KAG2865275.1"/>
    <property type="molecule type" value="Genomic_DNA"/>
</dbReference>
<evidence type="ECO:0000313" key="4">
    <source>
        <dbReference type="EMBL" id="KAG2950982.1"/>
    </source>
</evidence>
<evidence type="ECO:0000313" key="6">
    <source>
        <dbReference type="EMBL" id="KAG3218136.1"/>
    </source>
</evidence>
<dbReference type="Proteomes" id="UP000735874">
    <property type="component" value="Unassembled WGS sequence"/>
</dbReference>
<feature type="compositionally biased region" description="Basic and acidic residues" evidence="1">
    <location>
        <begin position="396"/>
        <end position="406"/>
    </location>
</feature>
<dbReference type="OrthoDB" id="126941at2759"/>
<dbReference type="Proteomes" id="UP000251314">
    <property type="component" value="Unassembled WGS sequence"/>
</dbReference>